<comment type="caution">
    <text evidence="2">The sequence shown here is derived from an EMBL/GenBank/DDBJ whole genome shotgun (WGS) entry which is preliminary data.</text>
</comment>
<feature type="transmembrane region" description="Helical" evidence="1">
    <location>
        <begin position="90"/>
        <end position="111"/>
    </location>
</feature>
<organism evidence="2 3">
    <name type="scientific">Araneus ventricosus</name>
    <name type="common">Orbweaver spider</name>
    <name type="synonym">Epeira ventricosa</name>
    <dbReference type="NCBI Taxonomy" id="182803"/>
    <lineage>
        <taxon>Eukaryota</taxon>
        <taxon>Metazoa</taxon>
        <taxon>Ecdysozoa</taxon>
        <taxon>Arthropoda</taxon>
        <taxon>Chelicerata</taxon>
        <taxon>Arachnida</taxon>
        <taxon>Araneae</taxon>
        <taxon>Araneomorphae</taxon>
        <taxon>Entelegynae</taxon>
        <taxon>Araneoidea</taxon>
        <taxon>Araneidae</taxon>
        <taxon>Araneus</taxon>
    </lineage>
</organism>
<keyword evidence="3" id="KW-1185">Reference proteome</keyword>
<evidence type="ECO:0000313" key="3">
    <source>
        <dbReference type="Proteomes" id="UP000499080"/>
    </source>
</evidence>
<keyword evidence="1" id="KW-1133">Transmembrane helix</keyword>
<gene>
    <name evidence="2" type="ORF">AVEN_261123_1</name>
</gene>
<accession>A0A4Y2JJY6</accession>
<dbReference type="AlphaFoldDB" id="A0A4Y2JJY6"/>
<proteinExistence type="predicted"/>
<sequence>MVFGIEKFSFALCLVYSTNKGGTGVPKQCFELTNNSSDVLDVIFKLGDIFDNEFQLIMDKTMKGETSKSFESFMRATLSKYVKMSEIPTYFHFMLVCSLINAIVFENFVYLRCFTFAKVSSLCLIAVYERCYKDFFNEKEEFETLDSYCKRISPSILSEDGTSEMPVDHQELISLLSSVENIDYESFDLTENEVRMLDDAIDLVPPEEVPENSCVSTNVSCVPQSSSADEVNVEKKIIF</sequence>
<dbReference type="EMBL" id="BGPR01003539">
    <property type="protein sequence ID" value="GBM89436.1"/>
    <property type="molecule type" value="Genomic_DNA"/>
</dbReference>
<dbReference type="Proteomes" id="UP000499080">
    <property type="component" value="Unassembled WGS sequence"/>
</dbReference>
<evidence type="ECO:0000313" key="2">
    <source>
        <dbReference type="EMBL" id="GBM89436.1"/>
    </source>
</evidence>
<reference evidence="2 3" key="1">
    <citation type="journal article" date="2019" name="Sci. Rep.">
        <title>Orb-weaving spider Araneus ventricosus genome elucidates the spidroin gene catalogue.</title>
        <authorList>
            <person name="Kono N."/>
            <person name="Nakamura H."/>
            <person name="Ohtoshi R."/>
            <person name="Moran D.A.P."/>
            <person name="Shinohara A."/>
            <person name="Yoshida Y."/>
            <person name="Fujiwara M."/>
            <person name="Mori M."/>
            <person name="Tomita M."/>
            <person name="Arakawa K."/>
        </authorList>
    </citation>
    <scope>NUCLEOTIDE SEQUENCE [LARGE SCALE GENOMIC DNA]</scope>
</reference>
<keyword evidence="1" id="KW-0472">Membrane</keyword>
<keyword evidence="1" id="KW-0812">Transmembrane</keyword>
<evidence type="ECO:0000256" key="1">
    <source>
        <dbReference type="SAM" id="Phobius"/>
    </source>
</evidence>
<protein>
    <submittedName>
        <fullName evidence="2">Uncharacterized protein</fullName>
    </submittedName>
</protein>
<name>A0A4Y2JJY6_ARAVE</name>